<proteinExistence type="predicted"/>
<sequence>SASTLEQAAGGLESSVTCTNKLVQAPVPKSYWASISYHGSTCKYIGACSRSPRIQCHLH</sequence>
<evidence type="ECO:0000313" key="2">
    <source>
        <dbReference type="Proteomes" id="UP000479000"/>
    </source>
</evidence>
<evidence type="ECO:0000313" key="1">
    <source>
        <dbReference type="EMBL" id="CAA9999288.1"/>
    </source>
</evidence>
<dbReference type="EMBL" id="CADCXU010008554">
    <property type="protein sequence ID" value="CAA9999288.1"/>
    <property type="molecule type" value="Genomic_DNA"/>
</dbReference>
<dbReference type="Proteomes" id="UP000479000">
    <property type="component" value="Unassembled WGS sequence"/>
</dbReference>
<keyword evidence="2" id="KW-1185">Reference proteome</keyword>
<dbReference type="AlphaFoldDB" id="A0A6H5G8W9"/>
<organism evidence="1 2">
    <name type="scientific">Nesidiocoris tenuis</name>
    <dbReference type="NCBI Taxonomy" id="355587"/>
    <lineage>
        <taxon>Eukaryota</taxon>
        <taxon>Metazoa</taxon>
        <taxon>Ecdysozoa</taxon>
        <taxon>Arthropoda</taxon>
        <taxon>Hexapoda</taxon>
        <taxon>Insecta</taxon>
        <taxon>Pterygota</taxon>
        <taxon>Neoptera</taxon>
        <taxon>Paraneoptera</taxon>
        <taxon>Hemiptera</taxon>
        <taxon>Heteroptera</taxon>
        <taxon>Panheteroptera</taxon>
        <taxon>Cimicomorpha</taxon>
        <taxon>Miridae</taxon>
        <taxon>Dicyphina</taxon>
        <taxon>Nesidiocoris</taxon>
    </lineage>
</organism>
<gene>
    <name evidence="1" type="ORF">NTEN_LOCUS5571</name>
</gene>
<feature type="non-terminal residue" evidence="1">
    <location>
        <position position="1"/>
    </location>
</feature>
<protein>
    <submittedName>
        <fullName evidence="1">Uncharacterized protein</fullName>
    </submittedName>
</protein>
<reference evidence="1 2" key="1">
    <citation type="submission" date="2020-02" db="EMBL/GenBank/DDBJ databases">
        <authorList>
            <person name="Ferguson B K."/>
        </authorList>
    </citation>
    <scope>NUCLEOTIDE SEQUENCE [LARGE SCALE GENOMIC DNA]</scope>
</reference>
<accession>A0A6H5G8W9</accession>
<name>A0A6H5G8W9_9HEMI</name>